<dbReference type="EMBL" id="CYRY02001587">
    <property type="protein sequence ID" value="VCW66225.1"/>
    <property type="molecule type" value="Genomic_DNA"/>
</dbReference>
<dbReference type="AlphaFoldDB" id="A0A9X9LEI6"/>
<gene>
    <name evidence="1" type="ORF">BN2614_LOCUS2</name>
</gene>
<organism evidence="1 2">
    <name type="scientific">Gulo gulo</name>
    <name type="common">Wolverine</name>
    <name type="synonym">Gluton</name>
    <dbReference type="NCBI Taxonomy" id="48420"/>
    <lineage>
        <taxon>Eukaryota</taxon>
        <taxon>Metazoa</taxon>
        <taxon>Chordata</taxon>
        <taxon>Craniata</taxon>
        <taxon>Vertebrata</taxon>
        <taxon>Euteleostomi</taxon>
        <taxon>Mammalia</taxon>
        <taxon>Eutheria</taxon>
        <taxon>Laurasiatheria</taxon>
        <taxon>Carnivora</taxon>
        <taxon>Caniformia</taxon>
        <taxon>Musteloidea</taxon>
        <taxon>Mustelidae</taxon>
        <taxon>Guloninae</taxon>
        <taxon>Gulo</taxon>
    </lineage>
</organism>
<dbReference type="Proteomes" id="UP000269945">
    <property type="component" value="Unassembled WGS sequence"/>
</dbReference>
<comment type="caution">
    <text evidence="1">The sequence shown here is derived from an EMBL/GenBank/DDBJ whole genome shotgun (WGS) entry which is preliminary data.</text>
</comment>
<accession>A0A9X9LEI6</accession>
<evidence type="ECO:0000313" key="1">
    <source>
        <dbReference type="EMBL" id="VCW66225.1"/>
    </source>
</evidence>
<proteinExistence type="predicted"/>
<protein>
    <submittedName>
        <fullName evidence="1">Uncharacterized protein</fullName>
    </submittedName>
</protein>
<evidence type="ECO:0000313" key="2">
    <source>
        <dbReference type="Proteomes" id="UP000269945"/>
    </source>
</evidence>
<reference evidence="1 2" key="1">
    <citation type="submission" date="2018-10" db="EMBL/GenBank/DDBJ databases">
        <authorList>
            <person name="Ekblom R."/>
            <person name="Jareborg N."/>
        </authorList>
    </citation>
    <scope>NUCLEOTIDE SEQUENCE [LARGE SCALE GENOMIC DNA]</scope>
    <source>
        <tissue evidence="1">Muscle</tissue>
    </source>
</reference>
<sequence>RNLDCTYFPKSSIFLKIILKGRTWVAQRVTYVSSKTGDLKWGKPRTIIW</sequence>
<keyword evidence="2" id="KW-1185">Reference proteome</keyword>
<feature type="non-terminal residue" evidence="1">
    <location>
        <position position="1"/>
    </location>
</feature>
<name>A0A9X9LEI6_GULGU</name>